<protein>
    <submittedName>
        <fullName evidence="2">Uncharacterized protein</fullName>
    </submittedName>
</protein>
<proteinExistence type="predicted"/>
<accession>A0A8T8IUV0</accession>
<feature type="region of interest" description="Disordered" evidence="1">
    <location>
        <begin position="1"/>
        <end position="24"/>
    </location>
</feature>
<dbReference type="Proteomes" id="UP000676975">
    <property type="component" value="Segment"/>
</dbReference>
<evidence type="ECO:0000256" key="1">
    <source>
        <dbReference type="SAM" id="MobiDB-lite"/>
    </source>
</evidence>
<sequence length="53" mass="5971">MLVQRCRMAGRRDGEAQATNLPGFSTQAHHEVGLWGRMGVIRVGDPHEHMMQN</sequence>
<dbReference type="EMBL" id="MW627366">
    <property type="protein sequence ID" value="QTZ83324.1"/>
    <property type="molecule type" value="Genomic_DNA"/>
</dbReference>
<gene>
    <name evidence="2" type="ORF">phiGM223_58</name>
</gene>
<evidence type="ECO:0000313" key="3">
    <source>
        <dbReference type="Proteomes" id="UP000676975"/>
    </source>
</evidence>
<evidence type="ECO:0000313" key="2">
    <source>
        <dbReference type="EMBL" id="QTZ83324.1"/>
    </source>
</evidence>
<organism evidence="2 3">
    <name type="scientific">Pseudomonas phage phiGM22-3</name>
    <dbReference type="NCBI Taxonomy" id="2816462"/>
    <lineage>
        <taxon>Viruses</taxon>
        <taxon>Duplodnaviria</taxon>
        <taxon>Heunggongvirae</taxon>
        <taxon>Uroviricota</taxon>
        <taxon>Caudoviricetes</taxon>
        <taxon>Autographivirales</taxon>
        <taxon>Autoscriptoviridae</taxon>
        <taxon>Tunggulvirus</taxon>
        <taxon>Tunggulvirus GM223</taxon>
    </lineage>
</organism>
<name>A0A8T8IUV0_9CAUD</name>
<keyword evidence="3" id="KW-1185">Reference proteome</keyword>
<reference evidence="2" key="1">
    <citation type="submission" date="2021-02" db="EMBL/GenBank/DDBJ databases">
        <authorList>
            <person name="Qin X."/>
            <person name="Gong M."/>
            <person name="Yang H."/>
        </authorList>
    </citation>
    <scope>NUCLEOTIDE SEQUENCE</scope>
</reference>